<dbReference type="PANTHER" id="PTHR43341:SF1">
    <property type="entry name" value="GENERAL AMINO-ACID PERMEASE GAP1"/>
    <property type="match status" value="1"/>
</dbReference>
<evidence type="ECO:0000313" key="9">
    <source>
        <dbReference type="EMBL" id="PWR71785.1"/>
    </source>
</evidence>
<organism evidence="9 10">
    <name type="scientific">Methanospirillum stamsii</name>
    <dbReference type="NCBI Taxonomy" id="1277351"/>
    <lineage>
        <taxon>Archaea</taxon>
        <taxon>Methanobacteriati</taxon>
        <taxon>Methanobacteriota</taxon>
        <taxon>Stenosarchaea group</taxon>
        <taxon>Methanomicrobia</taxon>
        <taxon>Methanomicrobiales</taxon>
        <taxon>Methanospirillaceae</taxon>
        <taxon>Methanospirillum</taxon>
    </lineage>
</organism>
<gene>
    <name evidence="9" type="ORF">DLD82_12965</name>
</gene>
<feature type="transmembrane region" description="Helical" evidence="7">
    <location>
        <begin position="227"/>
        <end position="246"/>
    </location>
</feature>
<evidence type="ECO:0000313" key="10">
    <source>
        <dbReference type="Proteomes" id="UP000245934"/>
    </source>
</evidence>
<dbReference type="InterPro" id="IPR050524">
    <property type="entry name" value="APC_YAT"/>
</dbReference>
<proteinExistence type="predicted"/>
<dbReference type="Pfam" id="PF00324">
    <property type="entry name" value="AA_permease"/>
    <property type="match status" value="1"/>
</dbReference>
<accession>A0A2V2MZL4</accession>
<keyword evidence="2" id="KW-0813">Transport</keyword>
<evidence type="ECO:0000256" key="6">
    <source>
        <dbReference type="ARBA" id="ARBA00023136"/>
    </source>
</evidence>
<feature type="transmembrane region" description="Helical" evidence="7">
    <location>
        <begin position="153"/>
        <end position="175"/>
    </location>
</feature>
<evidence type="ECO:0000259" key="8">
    <source>
        <dbReference type="Pfam" id="PF00324"/>
    </source>
</evidence>
<feature type="transmembrane region" description="Helical" evidence="7">
    <location>
        <begin position="316"/>
        <end position="344"/>
    </location>
</feature>
<sequence>MGATILTSPDEKTGCIYEHTSVDNPVPFAGRAKSLRLQRGIRPWMASLIAIGGIIGSIYYLGSGYLIAEMGPSVILLYAIGGLVIWTVMQSFAELLVNVPRQGNFISHSAEFISPTWAVGTGWSYWFNWCAYIPSEAVAGGIIMHVFAPQLSVVAWAVIFLTMITILNIIHVGGFGFVESSLSLIKIIHNVVFCIVAVLIIFGFFGNGGPIGFSVLFPPNSDPFTDIFPAGVFILISNLALILVNFQGSEIVGLAASETQNPDKVVPKACRQVVYRILRVDIIPILLLVMILPYSEAGLEDSVFSLALAKYGFTEIAGVLSFIVLTAAFSCANSGFYGAVRALYGLSLEGMAPKMFSRLSKQCTPMYATLFTLLICWAVLSLWWISNGEGELYLWLLSVSAFTGAICWISICYSQVIFRKRIYERGYQKSDIKAPAPLSPYVPLLIGVVLEIFALVILVFNEDLRGSLFLSIPAVTVPMILYIIGRKTGRISGITIRHEDEKTFDELFPDRSQL</sequence>
<evidence type="ECO:0000256" key="2">
    <source>
        <dbReference type="ARBA" id="ARBA00022448"/>
    </source>
</evidence>
<dbReference type="Gene3D" id="1.20.1740.10">
    <property type="entry name" value="Amino acid/polyamine transporter I"/>
    <property type="match status" value="1"/>
</dbReference>
<evidence type="ECO:0000256" key="4">
    <source>
        <dbReference type="ARBA" id="ARBA00022970"/>
    </source>
</evidence>
<dbReference type="GO" id="GO:0016020">
    <property type="term" value="C:membrane"/>
    <property type="evidence" value="ECO:0007669"/>
    <property type="project" value="UniProtKB-SubCell"/>
</dbReference>
<keyword evidence="6 7" id="KW-0472">Membrane</keyword>
<feature type="transmembrane region" description="Helical" evidence="7">
    <location>
        <begin position="187"/>
        <end position="207"/>
    </location>
</feature>
<feature type="transmembrane region" description="Helical" evidence="7">
    <location>
        <begin position="277"/>
        <end position="296"/>
    </location>
</feature>
<protein>
    <submittedName>
        <fullName evidence="9">Amino acid permease</fullName>
    </submittedName>
</protein>
<dbReference type="Proteomes" id="UP000245934">
    <property type="component" value="Unassembled WGS sequence"/>
</dbReference>
<comment type="caution">
    <text evidence="9">The sequence shown here is derived from an EMBL/GenBank/DDBJ whole genome shotgun (WGS) entry which is preliminary data.</text>
</comment>
<dbReference type="AlphaFoldDB" id="A0A2V2MZL4"/>
<evidence type="ECO:0000256" key="1">
    <source>
        <dbReference type="ARBA" id="ARBA00004141"/>
    </source>
</evidence>
<reference evidence="9 10" key="1">
    <citation type="submission" date="2018-05" db="EMBL/GenBank/DDBJ databases">
        <title>Draft genome of Methanospirillum stamsii Pt1.</title>
        <authorList>
            <person name="Dueholm M.S."/>
            <person name="Nielsen P.H."/>
            <person name="Bakmann L.F."/>
            <person name="Otzen D.E."/>
        </authorList>
    </citation>
    <scope>NUCLEOTIDE SEQUENCE [LARGE SCALE GENOMIC DNA]</scope>
    <source>
        <strain evidence="9 10">Pt1</strain>
    </source>
</reference>
<feature type="transmembrane region" description="Helical" evidence="7">
    <location>
        <begin position="365"/>
        <end position="386"/>
    </location>
</feature>
<dbReference type="GO" id="GO:0015171">
    <property type="term" value="F:amino acid transmembrane transporter activity"/>
    <property type="evidence" value="ECO:0007669"/>
    <property type="project" value="TreeGrafter"/>
</dbReference>
<dbReference type="PIRSF" id="PIRSF006060">
    <property type="entry name" value="AA_transporter"/>
    <property type="match status" value="1"/>
</dbReference>
<dbReference type="EMBL" id="QGMZ01000029">
    <property type="protein sequence ID" value="PWR71785.1"/>
    <property type="molecule type" value="Genomic_DNA"/>
</dbReference>
<name>A0A2V2MZL4_9EURY</name>
<feature type="domain" description="Amino acid permease/ SLC12A" evidence="8">
    <location>
        <begin position="48"/>
        <end position="457"/>
    </location>
</feature>
<dbReference type="InterPro" id="IPR004841">
    <property type="entry name" value="AA-permease/SLC12A_dom"/>
</dbReference>
<dbReference type="PANTHER" id="PTHR43341">
    <property type="entry name" value="AMINO ACID PERMEASE"/>
    <property type="match status" value="1"/>
</dbReference>
<evidence type="ECO:0000256" key="5">
    <source>
        <dbReference type="ARBA" id="ARBA00022989"/>
    </source>
</evidence>
<evidence type="ECO:0000256" key="3">
    <source>
        <dbReference type="ARBA" id="ARBA00022692"/>
    </source>
</evidence>
<feature type="transmembrane region" description="Helical" evidence="7">
    <location>
        <begin position="44"/>
        <end position="62"/>
    </location>
</feature>
<feature type="transmembrane region" description="Helical" evidence="7">
    <location>
        <begin position="392"/>
        <end position="418"/>
    </location>
</feature>
<feature type="transmembrane region" description="Helical" evidence="7">
    <location>
        <begin position="74"/>
        <end position="93"/>
    </location>
</feature>
<comment type="subcellular location">
    <subcellularLocation>
        <location evidence="1">Membrane</location>
        <topology evidence="1">Multi-pass membrane protein</topology>
    </subcellularLocation>
</comment>
<keyword evidence="10" id="KW-1185">Reference proteome</keyword>
<feature type="transmembrane region" description="Helical" evidence="7">
    <location>
        <begin position="466"/>
        <end position="484"/>
    </location>
</feature>
<evidence type="ECO:0000256" key="7">
    <source>
        <dbReference type="SAM" id="Phobius"/>
    </source>
</evidence>
<keyword evidence="3 7" id="KW-0812">Transmembrane</keyword>
<feature type="transmembrane region" description="Helical" evidence="7">
    <location>
        <begin position="438"/>
        <end position="460"/>
    </location>
</feature>
<keyword evidence="5 7" id="KW-1133">Transmembrane helix</keyword>
<keyword evidence="4" id="KW-0029">Amino-acid transport</keyword>